<evidence type="ECO:0000313" key="3">
    <source>
        <dbReference type="Proteomes" id="UP001601521"/>
    </source>
</evidence>
<feature type="compositionally biased region" description="Basic and acidic residues" evidence="1">
    <location>
        <begin position="24"/>
        <end position="43"/>
    </location>
</feature>
<accession>A0ABW6NIM9</accession>
<name>A0ABW6NIM9_9NOCA</name>
<dbReference type="RefSeq" id="WP_387251898.1">
    <property type="nucleotide sequence ID" value="NZ_JBIALX010000006.1"/>
</dbReference>
<sequence>MSDQEVPESRSAPKVVQLPRRPRRVADDAAKPPRKTWRSEGGRGPDPAPTRPVMRSELQRETGAWPVDSGAAWHGPPVADTGPMVADEGPAPVHAGPAGQDASIVDLDELRRKRAGEGAPAAGIRRIAKPRRIGKSSGDRSGVQSGDGNRDEPRDSPSTDGYTGRHRK</sequence>
<comment type="caution">
    <text evidence="2">The sequence shown here is derived from an EMBL/GenBank/DDBJ whole genome shotgun (WGS) entry which is preliminary data.</text>
</comment>
<feature type="compositionally biased region" description="Basic and acidic residues" evidence="1">
    <location>
        <begin position="148"/>
        <end position="157"/>
    </location>
</feature>
<proteinExistence type="predicted"/>
<evidence type="ECO:0000256" key="1">
    <source>
        <dbReference type="SAM" id="MobiDB-lite"/>
    </source>
</evidence>
<keyword evidence="3" id="KW-1185">Reference proteome</keyword>
<gene>
    <name evidence="2" type="ORF">ACFYTH_16770</name>
</gene>
<feature type="region of interest" description="Disordered" evidence="1">
    <location>
        <begin position="1"/>
        <end position="168"/>
    </location>
</feature>
<protein>
    <submittedName>
        <fullName evidence="2">Uncharacterized protein</fullName>
    </submittedName>
</protein>
<organism evidence="2 3">
    <name type="scientific">Nocardia africana</name>
    <dbReference type="NCBI Taxonomy" id="134964"/>
    <lineage>
        <taxon>Bacteria</taxon>
        <taxon>Bacillati</taxon>
        <taxon>Actinomycetota</taxon>
        <taxon>Actinomycetes</taxon>
        <taxon>Mycobacteriales</taxon>
        <taxon>Nocardiaceae</taxon>
        <taxon>Nocardia</taxon>
    </lineage>
</organism>
<dbReference type="EMBL" id="JBIALX010000006">
    <property type="protein sequence ID" value="MFF0455018.1"/>
    <property type="molecule type" value="Genomic_DNA"/>
</dbReference>
<evidence type="ECO:0000313" key="2">
    <source>
        <dbReference type="EMBL" id="MFF0455018.1"/>
    </source>
</evidence>
<reference evidence="2 3" key="1">
    <citation type="submission" date="2024-10" db="EMBL/GenBank/DDBJ databases">
        <title>The Natural Products Discovery Center: Release of the First 8490 Sequenced Strains for Exploring Actinobacteria Biosynthetic Diversity.</title>
        <authorList>
            <person name="Kalkreuter E."/>
            <person name="Kautsar S.A."/>
            <person name="Yang D."/>
            <person name="Bader C.D."/>
            <person name="Teijaro C.N."/>
            <person name="Fluegel L."/>
            <person name="Davis C.M."/>
            <person name="Simpson J.R."/>
            <person name="Lauterbach L."/>
            <person name="Steele A.D."/>
            <person name="Gui C."/>
            <person name="Meng S."/>
            <person name="Li G."/>
            <person name="Viehrig K."/>
            <person name="Ye F."/>
            <person name="Su P."/>
            <person name="Kiefer A.F."/>
            <person name="Nichols A."/>
            <person name="Cepeda A.J."/>
            <person name="Yan W."/>
            <person name="Fan B."/>
            <person name="Jiang Y."/>
            <person name="Adhikari A."/>
            <person name="Zheng C.-J."/>
            <person name="Schuster L."/>
            <person name="Cowan T.M."/>
            <person name="Smanski M.J."/>
            <person name="Chevrette M.G."/>
            <person name="De Carvalho L.P.S."/>
            <person name="Shen B."/>
        </authorList>
    </citation>
    <scope>NUCLEOTIDE SEQUENCE [LARGE SCALE GENOMIC DNA]</scope>
    <source>
        <strain evidence="2 3">NPDC004550</strain>
    </source>
</reference>
<dbReference type="Proteomes" id="UP001601521">
    <property type="component" value="Unassembled WGS sequence"/>
</dbReference>